<keyword evidence="3" id="KW-0687">Ribonucleoprotein</keyword>
<reference evidence="5" key="1">
    <citation type="journal article" date="2021" name="IMA Fungus">
        <title>Genomic characterization of three marine fungi, including Emericellopsis atlantica sp. nov. with signatures of a generalist lifestyle and marine biomass degradation.</title>
        <authorList>
            <person name="Hagestad O.C."/>
            <person name="Hou L."/>
            <person name="Andersen J.H."/>
            <person name="Hansen E.H."/>
            <person name="Altermark B."/>
            <person name="Li C."/>
            <person name="Kuhnert E."/>
            <person name="Cox R.J."/>
            <person name="Crous P.W."/>
            <person name="Spatafora J.W."/>
            <person name="Lail K."/>
            <person name="Amirebrahimi M."/>
            <person name="Lipzen A."/>
            <person name="Pangilinan J."/>
            <person name="Andreopoulos W."/>
            <person name="Hayes R.D."/>
            <person name="Ng V."/>
            <person name="Grigoriev I.V."/>
            <person name="Jackson S.A."/>
            <person name="Sutton T.D.S."/>
            <person name="Dobson A.D.W."/>
            <person name="Rama T."/>
        </authorList>
    </citation>
    <scope>NUCLEOTIDE SEQUENCE</scope>
    <source>
        <strain evidence="5">TRa3180A</strain>
    </source>
</reference>
<feature type="compositionally biased region" description="Low complexity" evidence="4">
    <location>
        <begin position="178"/>
        <end position="187"/>
    </location>
</feature>
<evidence type="ECO:0000313" key="6">
    <source>
        <dbReference type="Proteomes" id="UP000887226"/>
    </source>
</evidence>
<dbReference type="Pfam" id="PF00366">
    <property type="entry name" value="Ribosomal_S17"/>
    <property type="match status" value="1"/>
</dbReference>
<dbReference type="OrthoDB" id="274752at2759"/>
<keyword evidence="2" id="KW-0689">Ribosomal protein</keyword>
<dbReference type="Gene3D" id="2.40.50.140">
    <property type="entry name" value="Nucleic acid-binding proteins"/>
    <property type="match status" value="1"/>
</dbReference>
<organism evidence="5 6">
    <name type="scientific">Calycina marina</name>
    <dbReference type="NCBI Taxonomy" id="1763456"/>
    <lineage>
        <taxon>Eukaryota</taxon>
        <taxon>Fungi</taxon>
        <taxon>Dikarya</taxon>
        <taxon>Ascomycota</taxon>
        <taxon>Pezizomycotina</taxon>
        <taxon>Leotiomycetes</taxon>
        <taxon>Helotiales</taxon>
        <taxon>Pezizellaceae</taxon>
        <taxon>Calycina</taxon>
    </lineage>
</organism>
<evidence type="ECO:0008006" key="7">
    <source>
        <dbReference type="Google" id="ProtNLM"/>
    </source>
</evidence>
<dbReference type="EMBL" id="MU253821">
    <property type="protein sequence ID" value="KAG9246008.1"/>
    <property type="molecule type" value="Genomic_DNA"/>
</dbReference>
<evidence type="ECO:0000256" key="1">
    <source>
        <dbReference type="ARBA" id="ARBA00010254"/>
    </source>
</evidence>
<feature type="region of interest" description="Disordered" evidence="4">
    <location>
        <begin position="174"/>
        <end position="203"/>
    </location>
</feature>
<evidence type="ECO:0000313" key="5">
    <source>
        <dbReference type="EMBL" id="KAG9246008.1"/>
    </source>
</evidence>
<dbReference type="InterPro" id="IPR000266">
    <property type="entry name" value="Ribosomal_uS17"/>
</dbReference>
<dbReference type="SUPFAM" id="SSF50249">
    <property type="entry name" value="Nucleic acid-binding proteins"/>
    <property type="match status" value="1"/>
</dbReference>
<dbReference type="GO" id="GO:0003735">
    <property type="term" value="F:structural constituent of ribosome"/>
    <property type="evidence" value="ECO:0007669"/>
    <property type="project" value="InterPro"/>
</dbReference>
<dbReference type="InterPro" id="IPR012340">
    <property type="entry name" value="NA-bd_OB-fold"/>
</dbReference>
<dbReference type="Proteomes" id="UP000887226">
    <property type="component" value="Unassembled WGS sequence"/>
</dbReference>
<dbReference type="GO" id="GO:0006412">
    <property type="term" value="P:translation"/>
    <property type="evidence" value="ECO:0007669"/>
    <property type="project" value="InterPro"/>
</dbReference>
<name>A0A9P7Z5J8_9HELO</name>
<evidence type="ECO:0000256" key="2">
    <source>
        <dbReference type="ARBA" id="ARBA00022980"/>
    </source>
</evidence>
<evidence type="ECO:0000256" key="3">
    <source>
        <dbReference type="ARBA" id="ARBA00023274"/>
    </source>
</evidence>
<protein>
    <recommendedName>
        <fullName evidence="7">Ribosomal protein S17</fullName>
    </recommendedName>
</protein>
<dbReference type="GO" id="GO:1990904">
    <property type="term" value="C:ribonucleoprotein complex"/>
    <property type="evidence" value="ECO:0007669"/>
    <property type="project" value="UniProtKB-KW"/>
</dbReference>
<sequence length="203" mass="22861">MATQQKVISAAHRQINAVVLSAGLMEKTVKVRIGTQKWNAHIKKNFNKKAHLLVHDPASSLRTGDIVAVVSGWRTSRHVHHVVDHIIAPFGAPIEERPRVPSEEERIMERVEKKRLKDERRMVRRGNIVKGDNAGEMLQESVQEVATPVVEAVQKAPKVVKAKVVQAIPEEIWPQPIPAETTTTEQTTPKKPEAQQQKKSWWG</sequence>
<comment type="caution">
    <text evidence="5">The sequence shown here is derived from an EMBL/GenBank/DDBJ whole genome shotgun (WGS) entry which is preliminary data.</text>
</comment>
<proteinExistence type="inferred from homology"/>
<gene>
    <name evidence="5" type="ORF">BJ878DRAFT_417909</name>
</gene>
<dbReference type="GO" id="GO:0005840">
    <property type="term" value="C:ribosome"/>
    <property type="evidence" value="ECO:0007669"/>
    <property type="project" value="UniProtKB-KW"/>
</dbReference>
<accession>A0A9P7Z5J8</accession>
<comment type="similarity">
    <text evidence="1">Belongs to the universal ribosomal protein uS17 family.</text>
</comment>
<keyword evidence="6" id="KW-1185">Reference proteome</keyword>
<evidence type="ECO:0000256" key="4">
    <source>
        <dbReference type="SAM" id="MobiDB-lite"/>
    </source>
</evidence>
<dbReference type="AlphaFoldDB" id="A0A9P7Z5J8"/>